<dbReference type="Pfam" id="PF13514">
    <property type="entry name" value="AAA_27"/>
    <property type="match status" value="1"/>
</dbReference>
<evidence type="ECO:0000259" key="3">
    <source>
        <dbReference type="Pfam" id="PF13514"/>
    </source>
</evidence>
<dbReference type="SUPFAM" id="SSF52540">
    <property type="entry name" value="P-loop containing nucleoside triphosphate hydrolases"/>
    <property type="match status" value="1"/>
</dbReference>
<dbReference type="PANTHER" id="PTHR41259:SF1">
    <property type="entry name" value="DOUBLE-STRAND BREAK REPAIR RAD50 ATPASE, PUTATIVE-RELATED"/>
    <property type="match status" value="1"/>
</dbReference>
<reference evidence="5" key="1">
    <citation type="submission" date="2017-05" db="EMBL/GenBank/DDBJ databases">
        <authorList>
            <person name="Papadimitriou K."/>
        </authorList>
    </citation>
    <scope>NUCLEOTIDE SEQUENCE [LARGE SCALE GENOMIC DNA]</scope>
    <source>
        <strain evidence="5">ACA-DC 3411</strain>
    </source>
</reference>
<feature type="transmembrane region" description="Helical" evidence="2">
    <location>
        <begin position="443"/>
        <end position="460"/>
    </location>
</feature>
<evidence type="ECO:0000313" key="5">
    <source>
        <dbReference type="Proteomes" id="UP000195412"/>
    </source>
</evidence>
<dbReference type="AlphaFoldDB" id="A0A1Y6JXV6"/>
<feature type="transmembrane region" description="Helical" evidence="2">
    <location>
        <begin position="419"/>
        <end position="436"/>
    </location>
</feature>
<keyword evidence="2" id="KW-1133">Transmembrane helix</keyword>
<protein>
    <submittedName>
        <fullName evidence="4">DNA double-strand break repair Rad50 ATPase</fullName>
    </submittedName>
</protein>
<keyword evidence="2" id="KW-0812">Transmembrane</keyword>
<feature type="coiled-coil region" evidence="1">
    <location>
        <begin position="327"/>
        <end position="401"/>
    </location>
</feature>
<accession>A0A1Y6JXV6</accession>
<keyword evidence="2" id="KW-0472">Membrane</keyword>
<name>A0A1Y6JXV6_9LACO</name>
<dbReference type="PANTHER" id="PTHR41259">
    <property type="entry name" value="DOUBLE-STRAND BREAK REPAIR RAD50 ATPASE, PUTATIVE-RELATED"/>
    <property type="match status" value="1"/>
</dbReference>
<feature type="domain" description="YhaN AAA" evidence="3">
    <location>
        <begin position="1"/>
        <end position="201"/>
    </location>
</feature>
<evidence type="ECO:0000256" key="2">
    <source>
        <dbReference type="SAM" id="Phobius"/>
    </source>
</evidence>
<evidence type="ECO:0000256" key="1">
    <source>
        <dbReference type="SAM" id="Coils"/>
    </source>
</evidence>
<dbReference type="KEGG" id="lzy:LZ3411_0921"/>
<evidence type="ECO:0000313" key="4">
    <source>
        <dbReference type="EMBL" id="SMS13971.1"/>
    </source>
</evidence>
<sequence length="877" mass="97363">MYLKTLTLFGFGQFHDRTFDLTPGFNVLLGPNEAGKSTITQFITAILFGFPTKKHPELRYEPLDGSQFGGSLELVKDANVYRVTRVAGARGGKVTLQNLTTDLTLPATQLPKLLAPVDLALFENVYALNELRLGTVFQASKQVVMDRLRHVGAVGSDFWLAQAQQLDKAADERYKPQGRNPQLNQQLQQHRDLTAKLEKANGAYQEYWRLLQDQETARKRQTTLQHDLAASRQRANDLAQQLQAWPIYQQWQELGQTATTATTGFTEDDVTAFERVTSQVTAAQSALKADQHRLQNLQSHTQLPKIFQEALKVTPQLTPLLAQLPTVTETEQERARLLAQQRDLEQRTTGIERQYATASGQMPRPFSLATTQQLKQLQDNLALANQKRRRLQQDLNQANEDYRRLQPTRQRRNPLADKQVGWLAAGLVTLIGAMFLPGTVFKLVGAALGIVIGYYGVFVVESQTPASRQLQVLADDIKDLQAQLREGGQRIDELTDQIDAIGTAHDLGRLPAEQWLAAQAAIGEWERLTQQLDSVHQRLTATAVTQQDFQTAVTALLPSLAHQDFREVLHQLDQLQTTQQQLATQDGELAGLTAQLKRDQTALTTAQAAQATFLQTRNVADEAEFYHQYQTIREQGNRAAQRQALATQLGAARLAQLQRTDQATLTQATQTAQATAADQQHQLDTVTTHLATLAGQLTHLTSNGTQATLRQKLANLETTMQATAQEWLLDRLTSQWIAATLAAASGDRLPKIVAQAGEFYAQLTENRYTKIELTAETLRVQRADGAWRTVGQLSRGTAEQLDLAVKLAFAVIMQPQAAMPIVIDDGLVNFDADRRQAAYRLLAKLGHHLQIILLTADSAAQTVAQGPTNRVVNLTSE</sequence>
<dbReference type="InterPro" id="IPR038734">
    <property type="entry name" value="YhaN_AAA"/>
</dbReference>
<keyword evidence="1" id="KW-0175">Coiled coil</keyword>
<dbReference type="RefSeq" id="WP_087741819.1">
    <property type="nucleotide sequence ID" value="NZ_LT854705.1"/>
</dbReference>
<proteinExistence type="predicted"/>
<organism evidence="4 5">
    <name type="scientific">Levilactobacillus zymae</name>
    <dbReference type="NCBI Taxonomy" id="267363"/>
    <lineage>
        <taxon>Bacteria</taxon>
        <taxon>Bacillati</taxon>
        <taxon>Bacillota</taxon>
        <taxon>Bacilli</taxon>
        <taxon>Lactobacillales</taxon>
        <taxon>Lactobacillaceae</taxon>
        <taxon>Levilactobacillus</taxon>
    </lineage>
</organism>
<gene>
    <name evidence="4" type="ORF">LZ3411_0921</name>
</gene>
<dbReference type="InterPro" id="IPR027417">
    <property type="entry name" value="P-loop_NTPase"/>
</dbReference>
<dbReference type="EMBL" id="LT854705">
    <property type="protein sequence ID" value="SMS13971.1"/>
    <property type="molecule type" value="Genomic_DNA"/>
</dbReference>
<dbReference type="Proteomes" id="UP000195412">
    <property type="component" value="Chromosome I"/>
</dbReference>
<dbReference type="Gene3D" id="3.40.50.300">
    <property type="entry name" value="P-loop containing nucleotide triphosphate hydrolases"/>
    <property type="match status" value="2"/>
</dbReference>